<dbReference type="GO" id="GO:0055085">
    <property type="term" value="P:transmembrane transport"/>
    <property type="evidence" value="ECO:0007669"/>
    <property type="project" value="InterPro"/>
</dbReference>
<dbReference type="PANTHER" id="PTHR43744:SF3">
    <property type="entry name" value="LACTOSE TRANSPORT SYSTEM PERMEASE PROTEIN LACG"/>
    <property type="match status" value="1"/>
</dbReference>
<evidence type="ECO:0000259" key="8">
    <source>
        <dbReference type="PROSITE" id="PS50928"/>
    </source>
</evidence>
<keyword evidence="2 7" id="KW-0813">Transport</keyword>
<dbReference type="AlphaFoldDB" id="A0A2T0B5I7"/>
<sequence length="292" mass="32420">MEAKIEPSKKTISKNTKKKASGWEILKILLFVFIAAIVILPILITLFASFKTLPQIGAESALKPPTALNLENYKDVIKNNHVFVGLKNSTILVVASVVINSILSTMVAYCLTRFNFKLKKVYLAVFLIGMIIPGTVTEISRFGLMVNLHVYDTLLAPILIYVGADLMQIYIYNQFLVQIPISVDESAMMDGASYFTIYWKIIFPMVMPATATLGILKAVEVLNDMYIPFLYMPSPNHKTLSTMLFACIQDPRTSSIPKLSAAAVIVMIPTLVIYFVFQKFIFSGIAAGAVKE</sequence>
<proteinExistence type="inferred from homology"/>
<dbReference type="CDD" id="cd06261">
    <property type="entry name" value="TM_PBP2"/>
    <property type="match status" value="1"/>
</dbReference>
<evidence type="ECO:0000256" key="6">
    <source>
        <dbReference type="ARBA" id="ARBA00023136"/>
    </source>
</evidence>
<accession>A0A2T0B5I7</accession>
<comment type="similarity">
    <text evidence="7">Belongs to the binding-protein-dependent transport system permease family.</text>
</comment>
<evidence type="ECO:0000313" key="9">
    <source>
        <dbReference type="EMBL" id="PRR79158.1"/>
    </source>
</evidence>
<protein>
    <submittedName>
        <fullName evidence="9">L-arabinose transport system permease protein AraQ</fullName>
    </submittedName>
</protein>
<feature type="transmembrane region" description="Helical" evidence="7">
    <location>
        <begin position="154"/>
        <end position="176"/>
    </location>
</feature>
<dbReference type="EMBL" id="PVXO01000030">
    <property type="protein sequence ID" value="PRR79158.1"/>
    <property type="molecule type" value="Genomic_DNA"/>
</dbReference>
<name>A0A2T0B5I7_9CLOT</name>
<dbReference type="Pfam" id="PF00528">
    <property type="entry name" value="BPD_transp_1"/>
    <property type="match status" value="1"/>
</dbReference>
<dbReference type="Proteomes" id="UP000239706">
    <property type="component" value="Unassembled WGS sequence"/>
</dbReference>
<dbReference type="SUPFAM" id="SSF161098">
    <property type="entry name" value="MetI-like"/>
    <property type="match status" value="1"/>
</dbReference>
<evidence type="ECO:0000256" key="5">
    <source>
        <dbReference type="ARBA" id="ARBA00022989"/>
    </source>
</evidence>
<keyword evidence="6 7" id="KW-0472">Membrane</keyword>
<dbReference type="PANTHER" id="PTHR43744">
    <property type="entry name" value="ABC TRANSPORTER PERMEASE PROTEIN MG189-RELATED-RELATED"/>
    <property type="match status" value="1"/>
</dbReference>
<evidence type="ECO:0000256" key="1">
    <source>
        <dbReference type="ARBA" id="ARBA00004651"/>
    </source>
</evidence>
<organism evidence="9 10">
    <name type="scientific">Clostridium liquoris</name>
    <dbReference type="NCBI Taxonomy" id="1289519"/>
    <lineage>
        <taxon>Bacteria</taxon>
        <taxon>Bacillati</taxon>
        <taxon>Bacillota</taxon>
        <taxon>Clostridia</taxon>
        <taxon>Eubacteriales</taxon>
        <taxon>Clostridiaceae</taxon>
        <taxon>Clostridium</taxon>
    </lineage>
</organism>
<evidence type="ECO:0000256" key="2">
    <source>
        <dbReference type="ARBA" id="ARBA00022448"/>
    </source>
</evidence>
<keyword evidence="5 7" id="KW-1133">Transmembrane helix</keyword>
<dbReference type="RefSeq" id="WP_106063147.1">
    <property type="nucleotide sequence ID" value="NZ_PVXO01000030.1"/>
</dbReference>
<dbReference type="PROSITE" id="PS50928">
    <property type="entry name" value="ABC_TM1"/>
    <property type="match status" value="1"/>
</dbReference>
<feature type="transmembrane region" description="Helical" evidence="7">
    <location>
        <begin position="121"/>
        <end position="142"/>
    </location>
</feature>
<keyword evidence="10" id="KW-1185">Reference proteome</keyword>
<feature type="transmembrane region" description="Helical" evidence="7">
    <location>
        <begin position="197"/>
        <end position="216"/>
    </location>
</feature>
<gene>
    <name evidence="9" type="primary">araQ_2</name>
    <name evidence="9" type="ORF">CLLI_10030</name>
</gene>
<dbReference type="GO" id="GO:0005886">
    <property type="term" value="C:plasma membrane"/>
    <property type="evidence" value="ECO:0007669"/>
    <property type="project" value="UniProtKB-SubCell"/>
</dbReference>
<feature type="domain" description="ABC transmembrane type-1" evidence="8">
    <location>
        <begin position="86"/>
        <end position="277"/>
    </location>
</feature>
<feature type="transmembrane region" description="Helical" evidence="7">
    <location>
        <begin position="259"/>
        <end position="277"/>
    </location>
</feature>
<feature type="transmembrane region" description="Helical" evidence="7">
    <location>
        <begin position="90"/>
        <end position="109"/>
    </location>
</feature>
<evidence type="ECO:0000313" key="10">
    <source>
        <dbReference type="Proteomes" id="UP000239706"/>
    </source>
</evidence>
<evidence type="ECO:0000256" key="4">
    <source>
        <dbReference type="ARBA" id="ARBA00022692"/>
    </source>
</evidence>
<evidence type="ECO:0000256" key="3">
    <source>
        <dbReference type="ARBA" id="ARBA00022475"/>
    </source>
</evidence>
<keyword evidence="4 7" id="KW-0812">Transmembrane</keyword>
<dbReference type="InterPro" id="IPR000515">
    <property type="entry name" value="MetI-like"/>
</dbReference>
<dbReference type="OrthoDB" id="9794684at2"/>
<comment type="caution">
    <text evidence="9">The sequence shown here is derived from an EMBL/GenBank/DDBJ whole genome shotgun (WGS) entry which is preliminary data.</text>
</comment>
<dbReference type="Gene3D" id="1.10.3720.10">
    <property type="entry name" value="MetI-like"/>
    <property type="match status" value="1"/>
</dbReference>
<comment type="subcellular location">
    <subcellularLocation>
        <location evidence="1 7">Cell membrane</location>
        <topology evidence="1 7">Multi-pass membrane protein</topology>
    </subcellularLocation>
</comment>
<keyword evidence="3" id="KW-1003">Cell membrane</keyword>
<dbReference type="InterPro" id="IPR035906">
    <property type="entry name" value="MetI-like_sf"/>
</dbReference>
<feature type="transmembrane region" description="Helical" evidence="7">
    <location>
        <begin position="28"/>
        <end position="50"/>
    </location>
</feature>
<reference evidence="9 10" key="1">
    <citation type="submission" date="2018-03" db="EMBL/GenBank/DDBJ databases">
        <title>Genome sequence of Clostridium liquoris DSM 100320.</title>
        <authorList>
            <person name="Poehlein A."/>
            <person name="Daniel R."/>
        </authorList>
    </citation>
    <scope>NUCLEOTIDE SEQUENCE [LARGE SCALE GENOMIC DNA]</scope>
    <source>
        <strain evidence="9 10">DSM 100320</strain>
    </source>
</reference>
<evidence type="ECO:0000256" key="7">
    <source>
        <dbReference type="RuleBase" id="RU363032"/>
    </source>
</evidence>